<dbReference type="RefSeq" id="WP_256537200.1">
    <property type="nucleotide sequence ID" value="NZ_JANHOH010000001.1"/>
</dbReference>
<keyword evidence="7" id="KW-0233">DNA recombination</keyword>
<dbReference type="InterPro" id="IPR004843">
    <property type="entry name" value="Calcineurin-like_PHP"/>
</dbReference>
<evidence type="ECO:0000313" key="11">
    <source>
        <dbReference type="Proteomes" id="UP001204376"/>
    </source>
</evidence>
<evidence type="ECO:0000256" key="3">
    <source>
        <dbReference type="ARBA" id="ARBA00013365"/>
    </source>
</evidence>
<dbReference type="CDD" id="cd00840">
    <property type="entry name" value="MPP_Mre11_N"/>
    <property type="match status" value="1"/>
</dbReference>
<protein>
    <recommendedName>
        <fullName evidence="3 7">Nuclease SbcCD subunit D</fullName>
    </recommendedName>
</protein>
<proteinExistence type="inferred from homology"/>
<evidence type="ECO:0000256" key="4">
    <source>
        <dbReference type="ARBA" id="ARBA00022722"/>
    </source>
</evidence>
<dbReference type="Pfam" id="PF00149">
    <property type="entry name" value="Metallophos"/>
    <property type="match status" value="1"/>
</dbReference>
<evidence type="ECO:0000256" key="2">
    <source>
        <dbReference type="ARBA" id="ARBA00011322"/>
    </source>
</evidence>
<evidence type="ECO:0000256" key="6">
    <source>
        <dbReference type="ARBA" id="ARBA00022839"/>
    </source>
</evidence>
<dbReference type="InterPro" id="IPR029052">
    <property type="entry name" value="Metallo-depent_PP-like"/>
</dbReference>
<dbReference type="InterPro" id="IPR050535">
    <property type="entry name" value="DNA_Repair-Maintenance_Comp"/>
</dbReference>
<feature type="domain" description="Nuclease SbcCD subunit D C-terminal" evidence="9">
    <location>
        <begin position="282"/>
        <end position="375"/>
    </location>
</feature>
<dbReference type="NCBIfam" id="TIGR00619">
    <property type="entry name" value="sbcd"/>
    <property type="match status" value="1"/>
</dbReference>
<reference evidence="10 11" key="1">
    <citation type="submission" date="2022-07" db="EMBL/GenBank/DDBJ databases">
        <title>Mucilaginibacter sp. JC4.</title>
        <authorList>
            <person name="Le V."/>
            <person name="Ko S.-R."/>
            <person name="Ahn C.-Y."/>
            <person name="Oh H.-M."/>
        </authorList>
    </citation>
    <scope>NUCLEOTIDE SEQUENCE [LARGE SCALE GENOMIC DNA]</scope>
    <source>
        <strain evidence="10 11">JC4</strain>
    </source>
</reference>
<gene>
    <name evidence="7" type="primary">sbcD</name>
    <name evidence="10" type="ORF">NPE20_03430</name>
</gene>
<dbReference type="SUPFAM" id="SSF56300">
    <property type="entry name" value="Metallo-dependent phosphatases"/>
    <property type="match status" value="1"/>
</dbReference>
<comment type="caution">
    <text evidence="10">The sequence shown here is derived from an EMBL/GenBank/DDBJ whole genome shotgun (WGS) entry which is preliminary data.</text>
</comment>
<dbReference type="Pfam" id="PF12320">
    <property type="entry name" value="SbcD_C"/>
    <property type="match status" value="1"/>
</dbReference>
<evidence type="ECO:0000259" key="8">
    <source>
        <dbReference type="Pfam" id="PF00149"/>
    </source>
</evidence>
<dbReference type="InterPro" id="IPR004593">
    <property type="entry name" value="SbcD"/>
</dbReference>
<comment type="function">
    <text evidence="7">SbcCD cleaves DNA hairpin structures. These structures can inhibit DNA replication and are intermediates in certain DNA recombination reactions. The complex acts as a 3'-&gt;5' double strand exonuclease that can open hairpins. It also has a 5' single-strand endonuclease activity.</text>
</comment>
<keyword evidence="7" id="KW-0235">DNA replication</keyword>
<keyword evidence="11" id="KW-1185">Reference proteome</keyword>
<comment type="similarity">
    <text evidence="1 7">Belongs to the SbcD family.</text>
</comment>
<evidence type="ECO:0000256" key="7">
    <source>
        <dbReference type="RuleBase" id="RU363069"/>
    </source>
</evidence>
<evidence type="ECO:0000313" key="10">
    <source>
        <dbReference type="EMBL" id="MCQ6956988.1"/>
    </source>
</evidence>
<keyword evidence="4 7" id="KW-0540">Nuclease</keyword>
<accession>A0ABT1SXA8</accession>
<evidence type="ECO:0000259" key="9">
    <source>
        <dbReference type="Pfam" id="PF12320"/>
    </source>
</evidence>
<keyword evidence="7" id="KW-0255">Endonuclease</keyword>
<dbReference type="Proteomes" id="UP001204376">
    <property type="component" value="Unassembled WGS sequence"/>
</dbReference>
<name>A0ABT1SXA8_9SPHI</name>
<dbReference type="PANTHER" id="PTHR30337:SF0">
    <property type="entry name" value="NUCLEASE SBCCD SUBUNIT D"/>
    <property type="match status" value="1"/>
</dbReference>
<evidence type="ECO:0000256" key="1">
    <source>
        <dbReference type="ARBA" id="ARBA00010555"/>
    </source>
</evidence>
<dbReference type="EMBL" id="JANHOH010000001">
    <property type="protein sequence ID" value="MCQ6956988.1"/>
    <property type="molecule type" value="Genomic_DNA"/>
</dbReference>
<dbReference type="PANTHER" id="PTHR30337">
    <property type="entry name" value="COMPONENT OF ATP-DEPENDENT DSDNA EXONUCLEASE"/>
    <property type="match status" value="1"/>
</dbReference>
<organism evidence="10 11">
    <name type="scientific">Mucilaginibacter aquariorum</name>
    <dbReference type="NCBI Taxonomy" id="2967225"/>
    <lineage>
        <taxon>Bacteria</taxon>
        <taxon>Pseudomonadati</taxon>
        <taxon>Bacteroidota</taxon>
        <taxon>Sphingobacteriia</taxon>
        <taxon>Sphingobacteriales</taxon>
        <taxon>Sphingobacteriaceae</taxon>
        <taxon>Mucilaginibacter</taxon>
    </lineage>
</organism>
<evidence type="ECO:0000256" key="5">
    <source>
        <dbReference type="ARBA" id="ARBA00022801"/>
    </source>
</evidence>
<dbReference type="GO" id="GO:0004527">
    <property type="term" value="F:exonuclease activity"/>
    <property type="evidence" value="ECO:0007669"/>
    <property type="project" value="UniProtKB-KW"/>
</dbReference>
<keyword evidence="6 7" id="KW-0269">Exonuclease</keyword>
<dbReference type="Gene3D" id="3.30.160.720">
    <property type="match status" value="1"/>
</dbReference>
<dbReference type="InterPro" id="IPR041796">
    <property type="entry name" value="Mre11_N"/>
</dbReference>
<dbReference type="Gene3D" id="3.60.21.10">
    <property type="match status" value="1"/>
</dbReference>
<feature type="domain" description="Calcineurin-like phosphoesterase" evidence="8">
    <location>
        <begin position="1"/>
        <end position="231"/>
    </location>
</feature>
<keyword evidence="5 7" id="KW-0378">Hydrolase</keyword>
<comment type="subunit">
    <text evidence="2 7">Heterodimer of SbcC and SbcD.</text>
</comment>
<sequence length="408" mass="46557">MKVLHTADWHLGIKLQNYERTLEHQDFLDWLIERLTSECIDVLIIAGDIFDTGNPSNMSLEQYYRFLRSVKNTCCREVIIIGGNHDSISTLNAPKQLLKYFNVHVVGGIPEIFTDQIIEIKDKAGKVEIVICAVPFLRDRDIRLSVMGETGEERETRIKQGIKEHYHRFLNSISQYKADDVPVIATGHLYAAGSSTSESEKDIHVGNLGQVHGNQFPVEFNYIALGHLHRPQVVNKLEHIRYSGSPIPLSFSENKDNKQVIILEFNGGQLSRLEELPVPAQRRLLRIKGNLDSVKSQILLLTDQQLKYPSWVDVLVETDSFIHDLEDQINKLKVGKEHIEHFFIRQFRLRPAVGLDQLAEQAMALTDMDPKDVFLKKCVAEFGDADYTDLIATFNEVLEKMAEGRDAR</sequence>
<dbReference type="InterPro" id="IPR026843">
    <property type="entry name" value="SbcD_C"/>
</dbReference>